<dbReference type="Proteomes" id="UP000255207">
    <property type="component" value="Unassembled WGS sequence"/>
</dbReference>
<gene>
    <name evidence="3" type="ORF">DWE98_24120</name>
</gene>
<dbReference type="EMBL" id="QQTP01000017">
    <property type="protein sequence ID" value="RDJ20608.1"/>
    <property type="molecule type" value="Genomic_DNA"/>
</dbReference>
<evidence type="ECO:0000256" key="2">
    <source>
        <dbReference type="SAM" id="SignalP"/>
    </source>
</evidence>
<feature type="compositionally biased region" description="Low complexity" evidence="1">
    <location>
        <begin position="107"/>
        <end position="117"/>
    </location>
</feature>
<dbReference type="AlphaFoldDB" id="A0A370L019"/>
<evidence type="ECO:0000256" key="1">
    <source>
        <dbReference type="SAM" id="MobiDB-lite"/>
    </source>
</evidence>
<protein>
    <submittedName>
        <fullName evidence="3">Uncharacterized protein</fullName>
    </submittedName>
</protein>
<feature type="region of interest" description="Disordered" evidence="1">
    <location>
        <begin position="85"/>
        <end position="124"/>
    </location>
</feature>
<proteinExistence type="predicted"/>
<feature type="chain" id="PRO_5030068202" evidence="2">
    <location>
        <begin position="20"/>
        <end position="184"/>
    </location>
</feature>
<accession>A0A370L019</accession>
<name>A0A370L019_9HYPH</name>
<evidence type="ECO:0000313" key="3">
    <source>
        <dbReference type="EMBL" id="RDJ20608.1"/>
    </source>
</evidence>
<keyword evidence="2" id="KW-0732">Signal</keyword>
<organism evidence="3 4">
    <name type="scientific">Bosea caraganae</name>
    <dbReference type="NCBI Taxonomy" id="2763117"/>
    <lineage>
        <taxon>Bacteria</taxon>
        <taxon>Pseudomonadati</taxon>
        <taxon>Pseudomonadota</taxon>
        <taxon>Alphaproteobacteria</taxon>
        <taxon>Hyphomicrobiales</taxon>
        <taxon>Boseaceae</taxon>
        <taxon>Bosea</taxon>
    </lineage>
</organism>
<feature type="signal peptide" evidence="2">
    <location>
        <begin position="1"/>
        <end position="19"/>
    </location>
</feature>
<evidence type="ECO:0000313" key="4">
    <source>
        <dbReference type="Proteomes" id="UP000255207"/>
    </source>
</evidence>
<comment type="caution">
    <text evidence="3">The sequence shown here is derived from an EMBL/GenBank/DDBJ whole genome shotgun (WGS) entry which is preliminary data.</text>
</comment>
<reference evidence="4" key="1">
    <citation type="submission" date="2018-07" db="EMBL/GenBank/DDBJ databases">
        <authorList>
            <person name="Safronova V.I."/>
            <person name="Chirak E.R."/>
            <person name="Sazanova A.L."/>
        </authorList>
    </citation>
    <scope>NUCLEOTIDE SEQUENCE [LARGE SCALE GENOMIC DNA]</scope>
    <source>
        <strain evidence="4">RCAM04685</strain>
    </source>
</reference>
<sequence>MVALLAGLCLLAACTNQFGAGFAELPADRGWQPLPIGDWVLNDGIEPRTIVYCPREHCAHQAIAALISFDGKRADEMERALASDPARLAREFAKPTTPPKPDKTKAKSTAPKDTAPKSTTSVSRYDEDGAKGLLVEIRAKDAAGKHAATAIVYGRDAGKLTIAVAVSDEADRARSYARSAWNSR</sequence>
<keyword evidence="4" id="KW-1185">Reference proteome</keyword>